<comment type="subcellular location">
    <subcellularLocation>
        <location evidence="1">Cell membrane</location>
        <topology evidence="1">Single-pass membrane protein</topology>
    </subcellularLocation>
</comment>
<evidence type="ECO:0000256" key="2">
    <source>
        <dbReference type="ARBA" id="ARBA00022475"/>
    </source>
</evidence>
<keyword evidence="10" id="KW-1185">Reference proteome</keyword>
<feature type="compositionally biased region" description="Basic and acidic residues" evidence="6">
    <location>
        <begin position="206"/>
        <end position="220"/>
    </location>
</feature>
<organism evidence="9 10">
    <name type="scientific">Psychrobacillus vulpis</name>
    <dbReference type="NCBI Taxonomy" id="2325572"/>
    <lineage>
        <taxon>Bacteria</taxon>
        <taxon>Bacillati</taxon>
        <taxon>Bacillota</taxon>
        <taxon>Bacilli</taxon>
        <taxon>Bacillales</taxon>
        <taxon>Bacillaceae</taxon>
        <taxon>Psychrobacillus</taxon>
    </lineage>
</organism>
<dbReference type="GO" id="GO:0005886">
    <property type="term" value="C:plasma membrane"/>
    <property type="evidence" value="ECO:0007669"/>
    <property type="project" value="UniProtKB-SubCell"/>
</dbReference>
<keyword evidence="4 7" id="KW-1133">Transmembrane helix</keyword>
<evidence type="ECO:0000256" key="1">
    <source>
        <dbReference type="ARBA" id="ARBA00004162"/>
    </source>
</evidence>
<feature type="compositionally biased region" description="Basic and acidic residues" evidence="6">
    <location>
        <begin position="172"/>
        <end position="195"/>
    </location>
</feature>
<proteinExistence type="predicted"/>
<evidence type="ECO:0000256" key="4">
    <source>
        <dbReference type="ARBA" id="ARBA00022989"/>
    </source>
</evidence>
<evidence type="ECO:0000259" key="8">
    <source>
        <dbReference type="PROSITE" id="PS51849"/>
    </source>
</evidence>
<evidence type="ECO:0000256" key="6">
    <source>
        <dbReference type="SAM" id="MobiDB-lite"/>
    </source>
</evidence>
<dbReference type="InterPro" id="IPR055431">
    <property type="entry name" value="RsgI_M"/>
</dbReference>
<dbReference type="InterPro" id="IPR024449">
    <property type="entry name" value="Anti-sigma_RsgI_N"/>
</dbReference>
<keyword evidence="5 7" id="KW-0472">Membrane</keyword>
<feature type="region of interest" description="Disordered" evidence="6">
    <location>
        <begin position="172"/>
        <end position="337"/>
    </location>
</feature>
<evidence type="ECO:0000256" key="5">
    <source>
        <dbReference type="ARBA" id="ARBA00023136"/>
    </source>
</evidence>
<reference evidence="9 10" key="1">
    <citation type="submission" date="2019-06" db="EMBL/GenBank/DDBJ databases">
        <title>Psychrobacillus vulpis sp. nov., a new species isolated from feces of a red fox that inhabits in The Tablas de Daimiel Natural Park, Albacete, Spain.</title>
        <authorList>
            <person name="Rodriguez M."/>
            <person name="Reina J.C."/>
            <person name="Bejar V."/>
            <person name="Llamas I."/>
        </authorList>
    </citation>
    <scope>NUCLEOTIDE SEQUENCE [LARGE SCALE GENOMIC DNA]</scope>
    <source>
        <strain evidence="9 10">Z8</strain>
    </source>
</reference>
<feature type="compositionally biased region" description="Acidic residues" evidence="6">
    <location>
        <begin position="320"/>
        <end position="337"/>
    </location>
</feature>
<sequence length="337" mass="39113">MMRTYRGIVCEKKNKYMVFLTKEGEFLRGIPLGSPNVGEEAEFHVVSAASPRQKRLKPFFIAPALIAAVLLVFIVTSLFPNTNSALAYVQLEGETALELGVNQKGNVVSLRSLDEYSLLNIDEWEGLSLVTVLDKAVRQMGPESAKLELITVYKSNEQLDTKKLIEEAVRTVQKEHTDRSWHVSESTVEERDKANKNNQTIQQLRQTEKAPVKEEEKEPIKPTPTPTNQSDHQNESNKQENNLEKEHNNKEKQTPPKETNDTPKEEKQPKTKQQKQEEKEQEKWEKQKQKQDEKQQAKEAKEEEEEKKNRDKWERKNEHEENDDHDDKDNDNEDNQD</sequence>
<accession>A0A544TUS2</accession>
<keyword evidence="2" id="KW-1003">Cell membrane</keyword>
<dbReference type="RefSeq" id="WP_142641100.1">
    <property type="nucleotide sequence ID" value="NZ_VDGI01000002.1"/>
</dbReference>
<feature type="compositionally biased region" description="Basic and acidic residues" evidence="6">
    <location>
        <begin position="232"/>
        <end position="319"/>
    </location>
</feature>
<comment type="caution">
    <text evidence="9">The sequence shown here is derived from an EMBL/GenBank/DDBJ whole genome shotgun (WGS) entry which is preliminary data.</text>
</comment>
<keyword evidence="3 7" id="KW-0812">Transmembrane</keyword>
<dbReference type="PROSITE" id="PS51849">
    <property type="entry name" value="RSGI_N"/>
    <property type="match status" value="1"/>
</dbReference>
<feature type="domain" description="RsgI N-terminal anti-sigma" evidence="8">
    <location>
        <begin position="5"/>
        <end position="52"/>
    </location>
</feature>
<protein>
    <submittedName>
        <fullName evidence="9">Anti-sigma factor domain-containing protein</fullName>
    </submittedName>
</protein>
<name>A0A544TUS2_9BACI</name>
<evidence type="ECO:0000256" key="7">
    <source>
        <dbReference type="SAM" id="Phobius"/>
    </source>
</evidence>
<dbReference type="Pfam" id="PF12791">
    <property type="entry name" value="RsgI_N"/>
    <property type="match status" value="1"/>
</dbReference>
<dbReference type="AlphaFoldDB" id="A0A544TUS2"/>
<evidence type="ECO:0000313" key="9">
    <source>
        <dbReference type="EMBL" id="TQR21209.1"/>
    </source>
</evidence>
<feature type="compositionally biased region" description="Polar residues" evidence="6">
    <location>
        <begin position="196"/>
        <end position="205"/>
    </location>
</feature>
<dbReference type="EMBL" id="VDGI01000002">
    <property type="protein sequence ID" value="TQR21209.1"/>
    <property type="molecule type" value="Genomic_DNA"/>
</dbReference>
<evidence type="ECO:0000313" key="10">
    <source>
        <dbReference type="Proteomes" id="UP000316626"/>
    </source>
</evidence>
<dbReference type="Proteomes" id="UP000316626">
    <property type="component" value="Unassembled WGS sequence"/>
</dbReference>
<gene>
    <name evidence="9" type="ORF">FG384_03105</name>
</gene>
<dbReference type="OrthoDB" id="9800626at2"/>
<feature type="transmembrane region" description="Helical" evidence="7">
    <location>
        <begin position="59"/>
        <end position="79"/>
    </location>
</feature>
<dbReference type="Pfam" id="PF23750">
    <property type="entry name" value="RsgI_M"/>
    <property type="match status" value="1"/>
</dbReference>
<evidence type="ECO:0000256" key="3">
    <source>
        <dbReference type="ARBA" id="ARBA00022692"/>
    </source>
</evidence>